<keyword evidence="2" id="KW-0805">Transcription regulation</keyword>
<dbReference type="SUPFAM" id="SSF46785">
    <property type="entry name" value="Winged helix' DNA-binding domain"/>
    <property type="match status" value="1"/>
</dbReference>
<dbReference type="Gene3D" id="1.10.10.10">
    <property type="entry name" value="Winged helix-like DNA-binding domain superfamily/Winged helix DNA-binding domain"/>
    <property type="match status" value="1"/>
</dbReference>
<dbReference type="Pfam" id="PF00359">
    <property type="entry name" value="PTS_EIIA_2"/>
    <property type="match status" value="1"/>
</dbReference>
<keyword evidence="3" id="KW-0010">Activator</keyword>
<organism evidence="7 8">
    <name type="scientific">Oceanobacillus neutriphilus</name>
    <dbReference type="NCBI Taxonomy" id="531815"/>
    <lineage>
        <taxon>Bacteria</taxon>
        <taxon>Bacillati</taxon>
        <taxon>Bacillota</taxon>
        <taxon>Bacilli</taxon>
        <taxon>Bacillales</taxon>
        <taxon>Bacillaceae</taxon>
        <taxon>Oceanobacillus</taxon>
    </lineage>
</organism>
<dbReference type="InterPro" id="IPR007737">
    <property type="entry name" value="Mga_HTH"/>
</dbReference>
<dbReference type="PROSITE" id="PS51094">
    <property type="entry name" value="PTS_EIIA_TYPE_2"/>
    <property type="match status" value="1"/>
</dbReference>
<dbReference type="InterPro" id="IPR036634">
    <property type="entry name" value="PRD_sf"/>
</dbReference>
<dbReference type="InterPro" id="IPR036390">
    <property type="entry name" value="WH_DNA-bd_sf"/>
</dbReference>
<dbReference type="Gene3D" id="3.40.930.10">
    <property type="entry name" value="Mannitol-specific EII, Chain A"/>
    <property type="match status" value="1"/>
</dbReference>
<evidence type="ECO:0000313" key="8">
    <source>
        <dbReference type="Proteomes" id="UP000641206"/>
    </source>
</evidence>
<dbReference type="Gene3D" id="1.10.1790.10">
    <property type="entry name" value="PRD domain"/>
    <property type="match status" value="2"/>
</dbReference>
<sequence>MTNKIKKIHALISELLSTNDYITVEELSEAVNVSPRTIHNYLNSMEFSSIISKAEIERRPNLGVKLSLNKKRKLEVQAKLQNVSFAPISKYNYDDFAFIMIHLFMMKHYLALSYIKENLYISSSSLQNIVNDINDFSSKFSCEIIYFKNKGLKILGSENDIRSLFLFVITNYISFSSNGDQKGRLSQRTELIIDTFFNQKEKKDLLDLVEYYEKAMQSRVCENDFNLILLYLMIVIVRLKGGNISKENNINDMESSMEYQYAIMLKFHIENKFNIEVPSSELIYLAKILMSARKQMNVINENNENDVIDSFIQTISTGLNIDLTMDEELNKNLQTHLRPAINRMKQGIPFSNPLLNHIKNEYTEVYLFVLTTIEDIEKNENIYFDSNEIGYICLHIIAAINRPKNINSIKTTLICEEGLSIEIYLKNKIEASFKEIEIINIHRTDSFKDFELTKYDLIINSTHSKMNSPNEVSISSIFSEDDYIKIKHYITFNQTKKQYEKDDLFKYLTTVRKKYSSQQEFIYNNCNYLFQNGYVTESFIDTVVERLKKSSTYVARNIAVIHGSKEEVLEDIVMIVNLTESITWEGYNVKTIIFIVTKIDNSNLFVHLLRQIMRIASSDGLANKLHSCENNHDLFKLLEEVK</sequence>
<dbReference type="Proteomes" id="UP000641206">
    <property type="component" value="Unassembled WGS sequence"/>
</dbReference>
<dbReference type="RefSeq" id="WP_188732937.1">
    <property type="nucleotide sequence ID" value="NZ_BMLW01000001.1"/>
</dbReference>
<dbReference type="InterPro" id="IPR050661">
    <property type="entry name" value="BglG_antiterminators"/>
</dbReference>
<evidence type="ECO:0000256" key="2">
    <source>
        <dbReference type="ARBA" id="ARBA00023015"/>
    </source>
</evidence>
<dbReference type="InterPro" id="IPR013196">
    <property type="entry name" value="HTH_11"/>
</dbReference>
<evidence type="ECO:0000256" key="1">
    <source>
        <dbReference type="ARBA" id="ARBA00022737"/>
    </source>
</evidence>
<dbReference type="PROSITE" id="PS51372">
    <property type="entry name" value="PRD_2"/>
    <property type="match status" value="2"/>
</dbReference>
<evidence type="ECO:0000259" key="6">
    <source>
        <dbReference type="PROSITE" id="PS51372"/>
    </source>
</evidence>
<protein>
    <submittedName>
        <fullName evidence="7">Transcriptional antiterminator</fullName>
    </submittedName>
</protein>
<dbReference type="Pfam" id="PF08279">
    <property type="entry name" value="HTH_11"/>
    <property type="match status" value="1"/>
</dbReference>
<comment type="caution">
    <text evidence="7">The sequence shown here is derived from an EMBL/GenBank/DDBJ whole genome shotgun (WGS) entry which is preliminary data.</text>
</comment>
<dbReference type="SUPFAM" id="SSF55804">
    <property type="entry name" value="Phoshotransferase/anion transport protein"/>
    <property type="match status" value="1"/>
</dbReference>
<dbReference type="InterPro" id="IPR002178">
    <property type="entry name" value="PTS_EIIA_type-2_dom"/>
</dbReference>
<feature type="domain" description="PTS EIIA type-2" evidence="5">
    <location>
        <begin position="502"/>
        <end position="641"/>
    </location>
</feature>
<evidence type="ECO:0000256" key="4">
    <source>
        <dbReference type="ARBA" id="ARBA00023163"/>
    </source>
</evidence>
<evidence type="ECO:0000259" key="5">
    <source>
        <dbReference type="PROSITE" id="PS51094"/>
    </source>
</evidence>
<evidence type="ECO:0000256" key="3">
    <source>
        <dbReference type="ARBA" id="ARBA00023159"/>
    </source>
</evidence>
<keyword evidence="1" id="KW-0677">Repeat</keyword>
<dbReference type="InterPro" id="IPR016152">
    <property type="entry name" value="PTrfase/Anion_transptr"/>
</dbReference>
<keyword evidence="8" id="KW-1185">Reference proteome</keyword>
<reference evidence="8" key="1">
    <citation type="journal article" date="2019" name="Int. J. Syst. Evol. Microbiol.">
        <title>The Global Catalogue of Microorganisms (GCM) 10K type strain sequencing project: providing services to taxonomists for standard genome sequencing and annotation.</title>
        <authorList>
            <consortium name="The Broad Institute Genomics Platform"/>
            <consortium name="The Broad Institute Genome Sequencing Center for Infectious Disease"/>
            <person name="Wu L."/>
            <person name="Ma J."/>
        </authorList>
    </citation>
    <scope>NUCLEOTIDE SEQUENCE [LARGE SCALE GENOMIC DNA]</scope>
    <source>
        <strain evidence="8">CGMCC 1.7693</strain>
    </source>
</reference>
<feature type="domain" description="PRD" evidence="6">
    <location>
        <begin position="299"/>
        <end position="406"/>
    </location>
</feature>
<dbReference type="InterPro" id="IPR036388">
    <property type="entry name" value="WH-like_DNA-bd_sf"/>
</dbReference>
<accession>A0ABQ2NQH6</accession>
<dbReference type="PANTHER" id="PTHR30185">
    <property type="entry name" value="CRYPTIC BETA-GLUCOSIDE BGL OPERON ANTITERMINATOR"/>
    <property type="match status" value="1"/>
</dbReference>
<feature type="domain" description="PRD" evidence="6">
    <location>
        <begin position="196"/>
        <end position="298"/>
    </location>
</feature>
<dbReference type="Pfam" id="PF05043">
    <property type="entry name" value="Mga"/>
    <property type="match status" value="1"/>
</dbReference>
<dbReference type="EMBL" id="BMLW01000001">
    <property type="protein sequence ID" value="GGP07825.1"/>
    <property type="molecule type" value="Genomic_DNA"/>
</dbReference>
<gene>
    <name evidence="7" type="ORF">GCM10011346_05410</name>
</gene>
<dbReference type="Pfam" id="PF00874">
    <property type="entry name" value="PRD"/>
    <property type="match status" value="2"/>
</dbReference>
<keyword evidence="4" id="KW-0804">Transcription</keyword>
<name>A0ABQ2NQH6_9BACI</name>
<dbReference type="InterPro" id="IPR011608">
    <property type="entry name" value="PRD"/>
</dbReference>
<evidence type="ECO:0000313" key="7">
    <source>
        <dbReference type="EMBL" id="GGP07825.1"/>
    </source>
</evidence>
<dbReference type="SUPFAM" id="SSF63520">
    <property type="entry name" value="PTS-regulatory domain, PRD"/>
    <property type="match status" value="2"/>
</dbReference>
<dbReference type="PANTHER" id="PTHR30185:SF18">
    <property type="entry name" value="TRANSCRIPTIONAL REGULATOR MTLR"/>
    <property type="match status" value="1"/>
</dbReference>
<proteinExistence type="predicted"/>